<sequence length="34" mass="4068">MLSFLRSAKLGYFLRFVAKKTSNYAGFFYYKSYV</sequence>
<accession>A4C262</accession>
<dbReference type="AlphaFoldDB" id="A4C262"/>
<comment type="caution">
    <text evidence="1">The sequence shown here is derived from an EMBL/GenBank/DDBJ whole genome shotgun (WGS) entry which is preliminary data.</text>
</comment>
<dbReference type="EMBL" id="AAOG01000003">
    <property type="protein sequence ID" value="EAR12215.1"/>
    <property type="molecule type" value="Genomic_DNA"/>
</dbReference>
<evidence type="ECO:0000313" key="1">
    <source>
        <dbReference type="EMBL" id="EAR12215.1"/>
    </source>
</evidence>
<evidence type="ECO:0000313" key="2">
    <source>
        <dbReference type="Proteomes" id="UP000003053"/>
    </source>
</evidence>
<proteinExistence type="predicted"/>
<organism evidence="1 2">
    <name type="scientific">Polaribacter irgensii 23-P</name>
    <dbReference type="NCBI Taxonomy" id="313594"/>
    <lineage>
        <taxon>Bacteria</taxon>
        <taxon>Pseudomonadati</taxon>
        <taxon>Bacteroidota</taxon>
        <taxon>Flavobacteriia</taxon>
        <taxon>Flavobacteriales</taxon>
        <taxon>Flavobacteriaceae</taxon>
    </lineage>
</organism>
<dbReference type="HOGENOM" id="CLU_3375190_0_0_10"/>
<dbReference type="Proteomes" id="UP000003053">
    <property type="component" value="Unassembled WGS sequence"/>
</dbReference>
<name>A4C262_9FLAO</name>
<gene>
    <name evidence="1" type="ORF">PI23P_12797</name>
</gene>
<reference evidence="1 2" key="1">
    <citation type="submission" date="2006-02" db="EMBL/GenBank/DDBJ databases">
        <authorList>
            <person name="Murray A."/>
            <person name="Staley J."/>
            <person name="Ferriera S."/>
            <person name="Johnson J."/>
            <person name="Kravitz S."/>
            <person name="Halpern A."/>
            <person name="Remington K."/>
            <person name="Beeson K."/>
            <person name="Tran B."/>
            <person name="Rogers Y.-H."/>
            <person name="Friedman R."/>
            <person name="Venter J.C."/>
        </authorList>
    </citation>
    <scope>NUCLEOTIDE SEQUENCE [LARGE SCALE GENOMIC DNA]</scope>
    <source>
        <strain evidence="1 2">23-P</strain>
    </source>
</reference>
<keyword evidence="2" id="KW-1185">Reference proteome</keyword>
<protein>
    <submittedName>
        <fullName evidence="1">Uncharacterized protein</fullName>
    </submittedName>
</protein>